<keyword evidence="8" id="KW-0418">Kinase</keyword>
<dbReference type="InterPro" id="IPR013656">
    <property type="entry name" value="PAS_4"/>
</dbReference>
<dbReference type="Pfam" id="PF00512">
    <property type="entry name" value="HisKA"/>
    <property type="match status" value="1"/>
</dbReference>
<keyword evidence="9" id="KW-0067">ATP-binding</keyword>
<dbReference type="CDD" id="cd00130">
    <property type="entry name" value="PAS"/>
    <property type="match status" value="3"/>
</dbReference>
<comment type="subcellular location">
    <subcellularLocation>
        <location evidence="2">Cell membrane</location>
    </subcellularLocation>
</comment>
<dbReference type="InterPro" id="IPR003661">
    <property type="entry name" value="HisK_dim/P_dom"/>
</dbReference>
<evidence type="ECO:0000256" key="3">
    <source>
        <dbReference type="ARBA" id="ARBA00012438"/>
    </source>
</evidence>
<dbReference type="InterPro" id="IPR003594">
    <property type="entry name" value="HATPase_dom"/>
</dbReference>
<proteinExistence type="predicted"/>
<feature type="domain" description="PAS" evidence="15">
    <location>
        <begin position="418"/>
        <end position="494"/>
    </location>
</feature>
<reference evidence="18" key="1">
    <citation type="submission" date="2018-04" db="EMBL/GenBank/DDBJ databases">
        <authorList>
            <person name="Cornet L."/>
        </authorList>
    </citation>
    <scope>NUCLEOTIDE SEQUENCE [LARGE SCALE GENOMIC DNA]</scope>
</reference>
<feature type="domain" description="PAC" evidence="16">
    <location>
        <begin position="239"/>
        <end position="291"/>
    </location>
</feature>
<evidence type="ECO:0000256" key="2">
    <source>
        <dbReference type="ARBA" id="ARBA00004236"/>
    </source>
</evidence>
<dbReference type="GO" id="GO:0000155">
    <property type="term" value="F:phosphorelay sensor kinase activity"/>
    <property type="evidence" value="ECO:0007669"/>
    <property type="project" value="InterPro"/>
</dbReference>
<dbReference type="FunFam" id="3.30.565.10:FF:000023">
    <property type="entry name" value="PAS domain-containing sensor histidine kinase"/>
    <property type="match status" value="1"/>
</dbReference>
<feature type="domain" description="Response regulatory" evidence="14">
    <location>
        <begin position="8"/>
        <end position="133"/>
    </location>
</feature>
<dbReference type="Gene3D" id="1.10.287.130">
    <property type="match status" value="1"/>
</dbReference>
<dbReference type="Gene3D" id="3.30.450.20">
    <property type="entry name" value="PAS domain"/>
    <property type="match status" value="4"/>
</dbReference>
<dbReference type="Gene3D" id="3.30.565.10">
    <property type="entry name" value="Histidine kinase-like ATPase, C-terminal domain"/>
    <property type="match status" value="1"/>
</dbReference>
<dbReference type="SUPFAM" id="SSF47384">
    <property type="entry name" value="Homodimeric domain of signal transducing histidine kinase"/>
    <property type="match status" value="1"/>
</dbReference>
<dbReference type="SMART" id="SM00388">
    <property type="entry name" value="HisKA"/>
    <property type="match status" value="1"/>
</dbReference>
<feature type="domain" description="PAS" evidence="15">
    <location>
        <begin position="549"/>
        <end position="595"/>
    </location>
</feature>
<accession>A0A2W4USF6</accession>
<reference evidence="17 18" key="2">
    <citation type="submission" date="2018-06" db="EMBL/GenBank/DDBJ databases">
        <title>Metagenomic assembly of (sub)arctic Cyanobacteria and their associated microbiome from non-axenic cultures.</title>
        <authorList>
            <person name="Baurain D."/>
        </authorList>
    </citation>
    <scope>NUCLEOTIDE SEQUENCE [LARGE SCALE GENOMIC DNA]</scope>
    <source>
        <strain evidence="17">ULC129bin1</strain>
    </source>
</reference>
<dbReference type="SMART" id="SM00091">
    <property type="entry name" value="PAS"/>
    <property type="match status" value="3"/>
</dbReference>
<feature type="domain" description="Histidine kinase" evidence="13">
    <location>
        <begin position="697"/>
        <end position="914"/>
    </location>
</feature>
<keyword evidence="7" id="KW-0547">Nucleotide-binding</keyword>
<evidence type="ECO:0000256" key="1">
    <source>
        <dbReference type="ARBA" id="ARBA00000085"/>
    </source>
</evidence>
<evidence type="ECO:0000259" key="14">
    <source>
        <dbReference type="PROSITE" id="PS50110"/>
    </source>
</evidence>
<dbReference type="InterPro" id="IPR035965">
    <property type="entry name" value="PAS-like_dom_sf"/>
</dbReference>
<sequence>MSAPIHRAVLIVEGSLENRELYRRYLLSDTPQEWPCHRTYDYKITAASSGVEGLKLWQQNPPDVLLLDCDLPDLEGSAFIAALPEQQPPLPIVMMADIGRDAIALQSIQAGAQDYLIKEHLTPERLQLTLNRVMQITELEAELHSQTEKCWLDQKQSAGALQESEMRFRQLAENINAVLWIREEPEGRVYYVSAAYERLWGWSPRELYEDGSLWITHIHPDDRDRAVQSFRCKAAAGQFDEEYRIVLDDGTVRWVRDRCVPVRDEAGQIYRFTGIAEDITERVEARAALQQSEEFKNRVLESSSDCIKVLDLDARLLYMNAGGMCRLEIDDLAPYLNSDWLGSWQGDYRPAAEAAFVAAKAGEVGRFRGFYPTVKGKPKWWDVVLSPIRDRTGQVTQVLSTSRDVSDRKQAQLDLQAQTKLLQVIIGSIGDGLVAVNQQGEFTLFNEAAQRMFGPLSNDESHQDWSKIYGLFLPDQQTLFPSERLPLFRAMQGDAVTEEIFVRRHSHSEGRWISISGYPLVDEDHEVNGGIIVCQDITQRKRTEEELQQKNAILDTINQSAPTPIFVKDRRGRMIYANPATLSVLGKPAAEVIGRYDSDFYPALEEAARVIENDQRIMASGQTEVVEESPDGIRTFLGTKTPYRNQAGEVIGLISISNDITERVQIECDRERILQQKQAALAESERVNRIKDEFLAVLSHELRSPLNPILGWAKLLQTRQLDETKTRTGLETIERNAKAQCQLIDDLLDMARVLRGKLTLNTLPVDLSAAVEGAIDTVQTAAAAKSIQIHTAISEVGQVSGDAVRLQQIVWNLLTNAVKFTPSGGRVEVALTQANGFAQISVTDTGKGISPSFLPHIFESFRQQDASITRQHGGLGLGMAIVYQLVEAHGGTITAKSLGEDKGSTFTVRLPLLHSSSPAELANPLTAQPLDLAGIRALIIDNEPDSLELLLIVLTQAGAEVFTATSAAEFMAAIDSFQPAVMVSDVGMPGIDGYTLIQQVRALSSDRGRRVPAIALTAYASEADRQQAILAGFDKHVAKPIEPEQLIAAIADLLN</sequence>
<evidence type="ECO:0000256" key="12">
    <source>
        <dbReference type="PROSITE-ProRule" id="PRU00169"/>
    </source>
</evidence>
<dbReference type="PROSITE" id="PS50113">
    <property type="entry name" value="PAC"/>
    <property type="match status" value="4"/>
</dbReference>
<name>A0A2W4USF6_9CYAN</name>
<gene>
    <name evidence="17" type="ORF">DCF25_01290</name>
</gene>
<dbReference type="InterPro" id="IPR000014">
    <property type="entry name" value="PAS"/>
</dbReference>
<evidence type="ECO:0000256" key="5">
    <source>
        <dbReference type="ARBA" id="ARBA00022553"/>
    </source>
</evidence>
<feature type="domain" description="PAC" evidence="16">
    <location>
        <begin position="619"/>
        <end position="672"/>
    </location>
</feature>
<dbReference type="PRINTS" id="PR00344">
    <property type="entry name" value="BCTRLSENSOR"/>
</dbReference>
<dbReference type="CDD" id="cd16922">
    <property type="entry name" value="HATPase_EvgS-ArcB-TorS-like"/>
    <property type="match status" value="1"/>
</dbReference>
<dbReference type="InterPro" id="IPR000700">
    <property type="entry name" value="PAS-assoc_C"/>
</dbReference>
<evidence type="ECO:0000256" key="9">
    <source>
        <dbReference type="ARBA" id="ARBA00022840"/>
    </source>
</evidence>
<dbReference type="SMART" id="SM00387">
    <property type="entry name" value="HATPase_c"/>
    <property type="match status" value="1"/>
</dbReference>
<dbReference type="PROSITE" id="PS50110">
    <property type="entry name" value="RESPONSE_REGULATORY"/>
    <property type="match status" value="2"/>
</dbReference>
<evidence type="ECO:0000256" key="4">
    <source>
        <dbReference type="ARBA" id="ARBA00022475"/>
    </source>
</evidence>
<dbReference type="SUPFAM" id="SSF55874">
    <property type="entry name" value="ATPase domain of HSP90 chaperone/DNA topoisomerase II/histidine kinase"/>
    <property type="match status" value="1"/>
</dbReference>
<evidence type="ECO:0000259" key="15">
    <source>
        <dbReference type="PROSITE" id="PS50112"/>
    </source>
</evidence>
<dbReference type="InterPro" id="IPR001789">
    <property type="entry name" value="Sig_transdc_resp-reg_receiver"/>
</dbReference>
<keyword evidence="6" id="KW-0808">Transferase</keyword>
<dbReference type="EC" id="2.7.13.3" evidence="3"/>
<dbReference type="Gene3D" id="3.40.50.2300">
    <property type="match status" value="2"/>
</dbReference>
<dbReference type="AlphaFoldDB" id="A0A2W4USF6"/>
<evidence type="ECO:0000256" key="7">
    <source>
        <dbReference type="ARBA" id="ARBA00022741"/>
    </source>
</evidence>
<keyword evidence="10" id="KW-0902">Two-component regulatory system</keyword>
<dbReference type="GO" id="GO:0005524">
    <property type="term" value="F:ATP binding"/>
    <property type="evidence" value="ECO:0007669"/>
    <property type="project" value="UniProtKB-KW"/>
</dbReference>
<comment type="caution">
    <text evidence="17">The sequence shown here is derived from an EMBL/GenBank/DDBJ whole genome shotgun (WGS) entry which is preliminary data.</text>
</comment>
<dbReference type="InterPro" id="IPR001610">
    <property type="entry name" value="PAC"/>
</dbReference>
<dbReference type="InterPro" id="IPR036890">
    <property type="entry name" value="HATPase_C_sf"/>
</dbReference>
<dbReference type="InterPro" id="IPR036097">
    <property type="entry name" value="HisK_dim/P_sf"/>
</dbReference>
<organism evidence="17 18">
    <name type="scientific">Leptolyngbya foveolarum</name>
    <dbReference type="NCBI Taxonomy" id="47253"/>
    <lineage>
        <taxon>Bacteria</taxon>
        <taxon>Bacillati</taxon>
        <taxon>Cyanobacteriota</taxon>
        <taxon>Cyanophyceae</taxon>
        <taxon>Leptolyngbyales</taxon>
        <taxon>Leptolyngbyaceae</taxon>
        <taxon>Leptolyngbya group</taxon>
        <taxon>Leptolyngbya</taxon>
    </lineage>
</organism>
<keyword evidence="4" id="KW-1003">Cell membrane</keyword>
<dbReference type="GO" id="GO:0005886">
    <property type="term" value="C:plasma membrane"/>
    <property type="evidence" value="ECO:0007669"/>
    <property type="project" value="UniProtKB-SubCell"/>
</dbReference>
<evidence type="ECO:0000313" key="17">
    <source>
        <dbReference type="EMBL" id="PZO23084.1"/>
    </source>
</evidence>
<dbReference type="CDD" id="cd00082">
    <property type="entry name" value="HisKA"/>
    <property type="match status" value="1"/>
</dbReference>
<dbReference type="Pfam" id="PF08447">
    <property type="entry name" value="PAS_3"/>
    <property type="match status" value="1"/>
</dbReference>
<comment type="catalytic activity">
    <reaction evidence="1">
        <text>ATP + protein L-histidine = ADP + protein N-phospho-L-histidine.</text>
        <dbReference type="EC" id="2.7.13.3"/>
    </reaction>
</comment>
<dbReference type="InterPro" id="IPR005467">
    <property type="entry name" value="His_kinase_dom"/>
</dbReference>
<evidence type="ECO:0000256" key="10">
    <source>
        <dbReference type="ARBA" id="ARBA00023012"/>
    </source>
</evidence>
<evidence type="ECO:0000256" key="8">
    <source>
        <dbReference type="ARBA" id="ARBA00022777"/>
    </source>
</evidence>
<feature type="domain" description="Response regulatory" evidence="14">
    <location>
        <begin position="936"/>
        <end position="1054"/>
    </location>
</feature>
<dbReference type="Pfam" id="PF02518">
    <property type="entry name" value="HATPase_c"/>
    <property type="match status" value="1"/>
</dbReference>
<evidence type="ECO:0000313" key="18">
    <source>
        <dbReference type="Proteomes" id="UP000249354"/>
    </source>
</evidence>
<dbReference type="PROSITE" id="PS50109">
    <property type="entry name" value="HIS_KIN"/>
    <property type="match status" value="1"/>
</dbReference>
<evidence type="ECO:0000256" key="11">
    <source>
        <dbReference type="ARBA" id="ARBA00023136"/>
    </source>
</evidence>
<dbReference type="EMBL" id="QBMC01000004">
    <property type="protein sequence ID" value="PZO23084.1"/>
    <property type="molecule type" value="Genomic_DNA"/>
</dbReference>
<dbReference type="InterPro" id="IPR004358">
    <property type="entry name" value="Sig_transdc_His_kin-like_C"/>
</dbReference>
<dbReference type="SMART" id="SM00448">
    <property type="entry name" value="REC"/>
    <property type="match status" value="2"/>
</dbReference>
<feature type="domain" description="PAC" evidence="16">
    <location>
        <begin position="496"/>
        <end position="549"/>
    </location>
</feature>
<evidence type="ECO:0000259" key="16">
    <source>
        <dbReference type="PROSITE" id="PS50113"/>
    </source>
</evidence>
<dbReference type="SUPFAM" id="SSF55785">
    <property type="entry name" value="PYP-like sensor domain (PAS domain)"/>
    <property type="match status" value="4"/>
</dbReference>
<protein>
    <recommendedName>
        <fullName evidence="3">histidine kinase</fullName>
        <ecNumber evidence="3">2.7.13.3</ecNumber>
    </recommendedName>
</protein>
<dbReference type="NCBIfam" id="TIGR00229">
    <property type="entry name" value="sensory_box"/>
    <property type="match status" value="3"/>
</dbReference>
<feature type="modified residue" description="4-aspartylphosphate" evidence="12">
    <location>
        <position position="985"/>
    </location>
</feature>
<feature type="modified residue" description="4-aspartylphosphate" evidence="12">
    <location>
        <position position="68"/>
    </location>
</feature>
<evidence type="ECO:0000259" key="13">
    <source>
        <dbReference type="PROSITE" id="PS50109"/>
    </source>
</evidence>
<dbReference type="InterPro" id="IPR013655">
    <property type="entry name" value="PAS_fold_3"/>
</dbReference>
<dbReference type="SMART" id="SM00086">
    <property type="entry name" value="PAC"/>
    <property type="match status" value="4"/>
</dbReference>
<dbReference type="InterPro" id="IPR011006">
    <property type="entry name" value="CheY-like_superfamily"/>
</dbReference>
<evidence type="ECO:0000256" key="6">
    <source>
        <dbReference type="ARBA" id="ARBA00022679"/>
    </source>
</evidence>
<keyword evidence="5 12" id="KW-0597">Phosphoprotein</keyword>
<dbReference type="Pfam" id="PF00072">
    <property type="entry name" value="Response_reg"/>
    <property type="match status" value="2"/>
</dbReference>
<dbReference type="SUPFAM" id="SSF52172">
    <property type="entry name" value="CheY-like"/>
    <property type="match status" value="2"/>
</dbReference>
<dbReference type="CDD" id="cd17580">
    <property type="entry name" value="REC_2_DhkD-like"/>
    <property type="match status" value="1"/>
</dbReference>
<feature type="domain" description="PAS" evidence="15">
    <location>
        <begin position="164"/>
        <end position="231"/>
    </location>
</feature>
<dbReference type="PANTHER" id="PTHR43547:SF2">
    <property type="entry name" value="HYBRID SIGNAL TRANSDUCTION HISTIDINE KINASE C"/>
    <property type="match status" value="1"/>
</dbReference>
<dbReference type="Pfam" id="PF08448">
    <property type="entry name" value="PAS_4"/>
    <property type="match status" value="3"/>
</dbReference>
<dbReference type="PANTHER" id="PTHR43547">
    <property type="entry name" value="TWO-COMPONENT HISTIDINE KINASE"/>
    <property type="match status" value="1"/>
</dbReference>
<keyword evidence="11" id="KW-0472">Membrane</keyword>
<dbReference type="PROSITE" id="PS50112">
    <property type="entry name" value="PAS"/>
    <property type="match status" value="3"/>
</dbReference>
<dbReference type="Proteomes" id="UP000249354">
    <property type="component" value="Unassembled WGS sequence"/>
</dbReference>
<feature type="domain" description="PAC" evidence="16">
    <location>
        <begin position="360"/>
        <end position="417"/>
    </location>
</feature>